<sequence>MCHKYEISSKLVVHYKKTEHSDTKKDVSIKNVEKKGIPDAIETASRKASGKTFFPTHQTGVGHAASGKSQVNLKKHIILDVVHSVRRRENHLMSVRNSIFPDAFWGIFRRRDTASGNPLFNRFSSVFYITEIERKKERKRGKKRGRDRRSQEEIRPFRCRLPLSLGPRRLESILASQLGLVKVVPAWVFFEITTYLGLCGPTGHQSSMYIDMTRVTRRGPRIPIVLGVPRDTEGQSYVPTGAHDCRGRGKGKGKLASDPK</sequence>
<feature type="region of interest" description="Disordered" evidence="1">
    <location>
        <begin position="232"/>
        <end position="260"/>
    </location>
</feature>
<name>A0A5A7TPY2_CUCMM</name>
<comment type="caution">
    <text evidence="2">The sequence shown here is derived from an EMBL/GenBank/DDBJ whole genome shotgun (WGS) entry which is preliminary data.</text>
</comment>
<organism evidence="2 3">
    <name type="scientific">Cucumis melo var. makuwa</name>
    <name type="common">Oriental melon</name>
    <dbReference type="NCBI Taxonomy" id="1194695"/>
    <lineage>
        <taxon>Eukaryota</taxon>
        <taxon>Viridiplantae</taxon>
        <taxon>Streptophyta</taxon>
        <taxon>Embryophyta</taxon>
        <taxon>Tracheophyta</taxon>
        <taxon>Spermatophyta</taxon>
        <taxon>Magnoliopsida</taxon>
        <taxon>eudicotyledons</taxon>
        <taxon>Gunneridae</taxon>
        <taxon>Pentapetalae</taxon>
        <taxon>rosids</taxon>
        <taxon>fabids</taxon>
        <taxon>Cucurbitales</taxon>
        <taxon>Cucurbitaceae</taxon>
        <taxon>Benincaseae</taxon>
        <taxon>Cucumis</taxon>
    </lineage>
</organism>
<protein>
    <recommendedName>
        <fullName evidence="4">CACTA en-spm transposon protein</fullName>
    </recommendedName>
</protein>
<evidence type="ECO:0000256" key="1">
    <source>
        <dbReference type="SAM" id="MobiDB-lite"/>
    </source>
</evidence>
<dbReference type="Proteomes" id="UP000321393">
    <property type="component" value="Unassembled WGS sequence"/>
</dbReference>
<accession>A0A5A7TPY2</accession>
<evidence type="ECO:0000313" key="2">
    <source>
        <dbReference type="EMBL" id="KAA0043601.1"/>
    </source>
</evidence>
<dbReference type="EMBL" id="SSTE01015080">
    <property type="protein sequence ID" value="KAA0043601.1"/>
    <property type="molecule type" value="Genomic_DNA"/>
</dbReference>
<proteinExistence type="predicted"/>
<evidence type="ECO:0008006" key="4">
    <source>
        <dbReference type="Google" id="ProtNLM"/>
    </source>
</evidence>
<gene>
    <name evidence="2" type="ORF">E6C27_scaffold320G00340</name>
</gene>
<dbReference type="AlphaFoldDB" id="A0A5A7TPY2"/>
<evidence type="ECO:0000313" key="3">
    <source>
        <dbReference type="Proteomes" id="UP000321393"/>
    </source>
</evidence>
<reference evidence="2 3" key="1">
    <citation type="submission" date="2019-08" db="EMBL/GenBank/DDBJ databases">
        <title>Draft genome sequences of two oriental melons (Cucumis melo L. var makuwa).</title>
        <authorList>
            <person name="Kwon S.-Y."/>
        </authorList>
    </citation>
    <scope>NUCLEOTIDE SEQUENCE [LARGE SCALE GENOMIC DNA]</scope>
    <source>
        <strain evidence="3">cv. SW 3</strain>
        <tissue evidence="2">Leaf</tissue>
    </source>
</reference>